<dbReference type="PROSITE" id="PS50853">
    <property type="entry name" value="FN3"/>
    <property type="match status" value="1"/>
</dbReference>
<keyword evidence="6" id="KW-0418">Kinase</keyword>
<dbReference type="CDD" id="cd00054">
    <property type="entry name" value="EGF_CA"/>
    <property type="match status" value="1"/>
</dbReference>
<feature type="domain" description="Fibronectin type-III" evidence="5">
    <location>
        <begin position="597"/>
        <end position="697"/>
    </location>
</feature>
<reference evidence="6" key="1">
    <citation type="submission" date="2021-10" db="EMBL/GenBank/DDBJ databases">
        <title>Tropical sea cucumber genome reveals ecological adaptation and Cuvierian tubules defense mechanism.</title>
        <authorList>
            <person name="Chen T."/>
        </authorList>
    </citation>
    <scope>NUCLEOTIDE SEQUENCE</scope>
    <source>
        <strain evidence="6">Nanhai2018</strain>
        <tissue evidence="6">Muscle</tissue>
    </source>
</reference>
<name>A0A9Q1C9G3_HOLLE</name>
<evidence type="ECO:0000313" key="6">
    <source>
        <dbReference type="EMBL" id="KAJ8040643.1"/>
    </source>
</evidence>
<feature type="disulfide bond" evidence="1">
    <location>
        <begin position="287"/>
        <end position="296"/>
    </location>
</feature>
<comment type="caution">
    <text evidence="1">Lacks conserved residue(s) required for the propagation of feature annotation.</text>
</comment>
<dbReference type="FunFam" id="2.170.300.10:FF:000003">
    <property type="entry name" value="tyrosine-protein kinase receptor Tie-1 isoform X1"/>
    <property type="match status" value="1"/>
</dbReference>
<dbReference type="AlphaFoldDB" id="A0A9Q1C9G3"/>
<evidence type="ECO:0000313" key="7">
    <source>
        <dbReference type="Proteomes" id="UP001152320"/>
    </source>
</evidence>
<dbReference type="SMART" id="SM00060">
    <property type="entry name" value="FN3"/>
    <property type="match status" value="1"/>
</dbReference>
<dbReference type="PANTHER" id="PTHR26391">
    <property type="entry name" value="INACTIVE TYROSINE-PROTEIN KINASE 7"/>
    <property type="match status" value="1"/>
</dbReference>
<dbReference type="Gene3D" id="2.60.40.10">
    <property type="entry name" value="Immunoglobulins"/>
    <property type="match status" value="2"/>
</dbReference>
<dbReference type="Gene3D" id="2.170.300.10">
    <property type="entry name" value="Tie2 ligand-binding domain superfamily"/>
    <property type="match status" value="1"/>
</dbReference>
<protein>
    <submittedName>
        <fullName evidence="6">Tyrosine-protein kinase receptor Tie-1</fullName>
    </submittedName>
</protein>
<feature type="signal peptide" evidence="3">
    <location>
        <begin position="1"/>
        <end position="29"/>
    </location>
</feature>
<dbReference type="InterPro" id="IPR000742">
    <property type="entry name" value="EGF"/>
</dbReference>
<keyword evidence="3" id="KW-0732">Signal</keyword>
<evidence type="ECO:0000256" key="3">
    <source>
        <dbReference type="SAM" id="SignalP"/>
    </source>
</evidence>
<keyword evidence="6" id="KW-0675">Receptor</keyword>
<dbReference type="Proteomes" id="UP001152320">
    <property type="component" value="Chromosome 6"/>
</dbReference>
<sequence length="712" mass="77453">MGVAKCVRKWLFLLGIILVCSLQLKLCAGRSASQCGRKDKVLMTVMSFKPQNSESTVAPLPHYECYLGAEDGDATVSSSRPYRTRNTNEPQPSSPVPLMDTNLPTNTAAYSVSLDTDNDNSFGVFTCNASKDGRQNSTIFTIFLRSNGYIVPSDERFTKTVSVGDEGVNIDMTVVDDTDIPRDPPKSENLDIRWRINGSNSVDVIGKGGADFLGVDFTQFSSQGIKVNDEGVYEAHGNGRRNARHVLQRLIVRSCEAGKWGPPRCIGICDNCYNGGICDDETGRCICPPGFMGENCLTACGGNKFGYSCEFQCDYEGNTDCIGRQFCLLDPYGCTCNTGYKDLDCMTNCEDATYGAGCLRQCHCDDGRGGCGRFTGVCFSGRCQNGWSGTNCQIPDDCPTGYFGSDCTEKCLCMNNEACDKDTGECINGQCTPGSAKPMGSERCQECADGFYGDSCSEECHCESDACDKATGECVGCCKPQWLNTTDGNTCQTGLEGSGFLKVNSGQSTSVKCDTSRSIVTTYRTELSRERDSLVDSGIIRSNTSSGVNNQGSLISITDFIINNVSSRDIFYCVLVSNTEPLAWLNTTFSAYELPVLNDPPTFHSRTNDSVTIRWRAWDAEKDVGDPPVVSYVTYYKEDTADMWVRGSDVPPNAPLEFTASDLKMDVNYTFAVSAVRDGNGGKGPRSPPLTVKTLCGVLLYRTTKEGFPKWS</sequence>
<dbReference type="InterPro" id="IPR036116">
    <property type="entry name" value="FN3_sf"/>
</dbReference>
<dbReference type="PROSITE" id="PS00022">
    <property type="entry name" value="EGF_1"/>
    <property type="match status" value="1"/>
</dbReference>
<dbReference type="InterPro" id="IPR003961">
    <property type="entry name" value="FN3_dom"/>
</dbReference>
<dbReference type="OrthoDB" id="10252017at2759"/>
<evidence type="ECO:0000259" key="5">
    <source>
        <dbReference type="PROSITE" id="PS50853"/>
    </source>
</evidence>
<dbReference type="InterPro" id="IPR013783">
    <property type="entry name" value="Ig-like_fold"/>
</dbReference>
<feature type="compositionally biased region" description="Polar residues" evidence="2">
    <location>
        <begin position="75"/>
        <end position="91"/>
    </location>
</feature>
<evidence type="ECO:0000256" key="1">
    <source>
        <dbReference type="PROSITE-ProRule" id="PRU00076"/>
    </source>
</evidence>
<keyword evidence="1" id="KW-1015">Disulfide bond</keyword>
<keyword evidence="7" id="KW-1185">Reference proteome</keyword>
<gene>
    <name evidence="6" type="ORF">HOLleu_14993</name>
</gene>
<feature type="domain" description="EGF-like" evidence="4">
    <location>
        <begin position="266"/>
        <end position="297"/>
    </location>
</feature>
<organism evidence="6 7">
    <name type="scientific">Holothuria leucospilota</name>
    <name type="common">Black long sea cucumber</name>
    <name type="synonym">Mertensiothuria leucospilota</name>
    <dbReference type="NCBI Taxonomy" id="206669"/>
    <lineage>
        <taxon>Eukaryota</taxon>
        <taxon>Metazoa</taxon>
        <taxon>Echinodermata</taxon>
        <taxon>Eleutherozoa</taxon>
        <taxon>Echinozoa</taxon>
        <taxon>Holothuroidea</taxon>
        <taxon>Aspidochirotacea</taxon>
        <taxon>Aspidochirotida</taxon>
        <taxon>Holothuriidae</taxon>
        <taxon>Holothuria</taxon>
    </lineage>
</organism>
<dbReference type="PANTHER" id="PTHR26391:SF18">
    <property type="entry name" value="PROTEIN KINASE RECEPTOR TIE-1, PUTATIVE-RELATED"/>
    <property type="match status" value="1"/>
</dbReference>
<dbReference type="CDD" id="cd00063">
    <property type="entry name" value="FN3"/>
    <property type="match status" value="1"/>
</dbReference>
<evidence type="ECO:0000259" key="4">
    <source>
        <dbReference type="PROSITE" id="PS50026"/>
    </source>
</evidence>
<keyword evidence="1" id="KW-0245">EGF-like domain</keyword>
<keyword evidence="6" id="KW-0808">Transferase</keyword>
<dbReference type="EMBL" id="JAIZAY010000006">
    <property type="protein sequence ID" value="KAJ8040643.1"/>
    <property type="molecule type" value="Genomic_DNA"/>
</dbReference>
<feature type="chain" id="PRO_5040456877" evidence="3">
    <location>
        <begin position="30"/>
        <end position="712"/>
    </location>
</feature>
<dbReference type="SUPFAM" id="SSF49265">
    <property type="entry name" value="Fibronectin type III"/>
    <property type="match status" value="1"/>
</dbReference>
<dbReference type="PROSITE" id="PS50026">
    <property type="entry name" value="EGF_3"/>
    <property type="match status" value="1"/>
</dbReference>
<comment type="caution">
    <text evidence="6">The sequence shown here is derived from an EMBL/GenBank/DDBJ whole genome shotgun (WGS) entry which is preliminary data.</text>
</comment>
<feature type="region of interest" description="Disordered" evidence="2">
    <location>
        <begin position="74"/>
        <end position="99"/>
    </location>
</feature>
<accession>A0A9Q1C9G3</accession>
<evidence type="ECO:0000256" key="2">
    <source>
        <dbReference type="SAM" id="MobiDB-lite"/>
    </source>
</evidence>
<dbReference type="SMART" id="SM00181">
    <property type="entry name" value="EGF"/>
    <property type="match status" value="3"/>
</dbReference>
<dbReference type="GO" id="GO:0016301">
    <property type="term" value="F:kinase activity"/>
    <property type="evidence" value="ECO:0007669"/>
    <property type="project" value="UniProtKB-KW"/>
</dbReference>
<proteinExistence type="predicted"/>